<accession>A0A7C3F207</accession>
<dbReference type="AlphaFoldDB" id="A0A7C3F207"/>
<protein>
    <submittedName>
        <fullName evidence="1">Uncharacterized protein</fullName>
    </submittedName>
</protein>
<dbReference type="EMBL" id="DSTX01000007">
    <property type="protein sequence ID" value="HFK20588.1"/>
    <property type="molecule type" value="Genomic_DNA"/>
</dbReference>
<comment type="caution">
    <text evidence="1">The sequence shown here is derived from an EMBL/GenBank/DDBJ whole genome shotgun (WGS) entry which is preliminary data.</text>
</comment>
<gene>
    <name evidence="1" type="ORF">ENS19_04815</name>
</gene>
<proteinExistence type="predicted"/>
<evidence type="ECO:0000313" key="1">
    <source>
        <dbReference type="EMBL" id="HFK20588.1"/>
    </source>
</evidence>
<name>A0A7C3F207_9CREN</name>
<reference evidence="1" key="1">
    <citation type="journal article" date="2020" name="mSystems">
        <title>Genome- and Community-Level Interaction Insights into Carbon Utilization and Element Cycling Functions of Hydrothermarchaeota in Hydrothermal Sediment.</title>
        <authorList>
            <person name="Zhou Z."/>
            <person name="Liu Y."/>
            <person name="Xu W."/>
            <person name="Pan J."/>
            <person name="Luo Z.H."/>
            <person name="Li M."/>
        </authorList>
    </citation>
    <scope>NUCLEOTIDE SEQUENCE [LARGE SCALE GENOMIC DNA]</scope>
    <source>
        <strain evidence="1">SpSt-468</strain>
    </source>
</reference>
<sequence>MQIRKIVLASLTAFGLLLLAILVYTNPSTFDPNAKYNSGLKDEALYFITQNHPDAAPFLINLDWKYQWGGKFSSDGWILEIVNQTNGSMIRADYSDRSGNVSIPHRIIWEGSYRNGTIYEMSYVHAQ</sequence>
<organism evidence="1">
    <name type="scientific">Candidatus Methanomethylicus mesodigestus</name>
    <dbReference type="NCBI Taxonomy" id="1867258"/>
    <lineage>
        <taxon>Archaea</taxon>
        <taxon>Thermoproteota</taxon>
        <taxon>Methanosuratincolia</taxon>
        <taxon>Candidatus Methanomethylicales</taxon>
        <taxon>Candidatus Methanomethylicaceae</taxon>
        <taxon>Candidatus Methanomethylicus</taxon>
    </lineage>
</organism>